<keyword evidence="8 12" id="KW-0418">Kinase</keyword>
<dbReference type="InterPro" id="IPR004358">
    <property type="entry name" value="Sig_transdc_His_kin-like_C"/>
</dbReference>
<keyword evidence="7" id="KW-0547">Nucleotide-binding</keyword>
<keyword evidence="10" id="KW-1133">Transmembrane helix</keyword>
<keyword evidence="5" id="KW-0597">Phosphoprotein</keyword>
<keyword evidence="13" id="KW-1185">Reference proteome</keyword>
<dbReference type="CDD" id="cd00082">
    <property type="entry name" value="HisKA"/>
    <property type="match status" value="1"/>
</dbReference>
<keyword evidence="4" id="KW-1003">Cell membrane</keyword>
<keyword evidence="9" id="KW-0067">ATP-binding</keyword>
<evidence type="ECO:0000256" key="2">
    <source>
        <dbReference type="ARBA" id="ARBA00004651"/>
    </source>
</evidence>
<sequence>MTRLFVSFYLFMAVSLVLISSTLELIWPDEDYREPADMVLAKALLPLTLKDQKQLLATLRQAGIDYKLKDSAAINWSAAEQADLEAGLPVTLYTDTARFIYIPASERRLIVLSLPFTEVSRPYLLIYLSAFLLLLGVMLAIWLWPLWRDLAYLTRRVDHLGQDSENVSITLKKRSVIQPISNKLNMLSERVHGLLRDQRELTGAVAHEFRTPIARLKFALEMKPEPDSQAWRGIQADLDELEGLVQEMLDYTQYDAMTPELNIADIPITTLCSDVVARLALTTSKTLLVSGNEFTVRGDGHFIERAVINLLNNAIRHAKSQIIIEVYQTDTAINIAVNDDGTGVEPAQAARIFEPFFRPDNSRVRYAGGAGLGLAIVKRIQLWHAGTVSVISSNSLGGACFILSYPL</sequence>
<gene>
    <name evidence="12" type="ORF">C6Y40_13385</name>
</gene>
<accession>A0A2S9V9I5</accession>
<dbReference type="EMBL" id="PVNP01000146">
    <property type="protein sequence ID" value="PRO73093.1"/>
    <property type="molecule type" value="Genomic_DNA"/>
</dbReference>
<name>A0A2S9V9I5_9ALTE</name>
<dbReference type="InterPro" id="IPR036097">
    <property type="entry name" value="HisK_dim/P_sf"/>
</dbReference>
<dbReference type="InterPro" id="IPR036890">
    <property type="entry name" value="HATPase_C_sf"/>
</dbReference>
<dbReference type="InterPro" id="IPR005467">
    <property type="entry name" value="His_kinase_dom"/>
</dbReference>
<dbReference type="EC" id="2.7.13.3" evidence="3"/>
<dbReference type="GO" id="GO:0000155">
    <property type="term" value="F:phosphorelay sensor kinase activity"/>
    <property type="evidence" value="ECO:0007669"/>
    <property type="project" value="InterPro"/>
</dbReference>
<dbReference type="Gene3D" id="1.10.287.130">
    <property type="match status" value="1"/>
</dbReference>
<dbReference type="Gene3D" id="3.30.565.10">
    <property type="entry name" value="Histidine kinase-like ATPase, C-terminal domain"/>
    <property type="match status" value="1"/>
</dbReference>
<dbReference type="Pfam" id="PF02518">
    <property type="entry name" value="HATPase_c"/>
    <property type="match status" value="1"/>
</dbReference>
<dbReference type="Pfam" id="PF00512">
    <property type="entry name" value="HisKA"/>
    <property type="match status" value="1"/>
</dbReference>
<dbReference type="PANTHER" id="PTHR44936">
    <property type="entry name" value="SENSOR PROTEIN CREC"/>
    <property type="match status" value="1"/>
</dbReference>
<evidence type="ECO:0000256" key="3">
    <source>
        <dbReference type="ARBA" id="ARBA00012438"/>
    </source>
</evidence>
<keyword evidence="10" id="KW-0472">Membrane</keyword>
<dbReference type="SUPFAM" id="SSF47384">
    <property type="entry name" value="Homodimeric domain of signal transducing histidine kinase"/>
    <property type="match status" value="1"/>
</dbReference>
<evidence type="ECO:0000259" key="11">
    <source>
        <dbReference type="PROSITE" id="PS50109"/>
    </source>
</evidence>
<evidence type="ECO:0000256" key="8">
    <source>
        <dbReference type="ARBA" id="ARBA00022777"/>
    </source>
</evidence>
<dbReference type="RefSeq" id="WP_105935016.1">
    <property type="nucleotide sequence ID" value="NZ_PVNP01000146.1"/>
</dbReference>
<evidence type="ECO:0000256" key="5">
    <source>
        <dbReference type="ARBA" id="ARBA00022553"/>
    </source>
</evidence>
<evidence type="ECO:0000256" key="4">
    <source>
        <dbReference type="ARBA" id="ARBA00022475"/>
    </source>
</evidence>
<reference evidence="13" key="1">
    <citation type="journal article" date="2020" name="Int. J. Syst. Evol. Microbiol.">
        <title>Alteromonas alba sp. nov., a marine bacterium isolated from the seawater of the West Pacific Ocean.</title>
        <authorList>
            <person name="Sun C."/>
            <person name="Wu Y.-H."/>
            <person name="Xamxidin M."/>
            <person name="Cheng H."/>
            <person name="Xu X.-W."/>
        </authorList>
    </citation>
    <scope>NUCLEOTIDE SEQUENCE [LARGE SCALE GENOMIC DNA]</scope>
    <source>
        <strain evidence="13">190</strain>
    </source>
</reference>
<dbReference type="SUPFAM" id="SSF55874">
    <property type="entry name" value="ATPase domain of HSP90 chaperone/DNA topoisomerase II/histidine kinase"/>
    <property type="match status" value="1"/>
</dbReference>
<evidence type="ECO:0000256" key="10">
    <source>
        <dbReference type="SAM" id="Phobius"/>
    </source>
</evidence>
<dbReference type="InterPro" id="IPR050980">
    <property type="entry name" value="2C_sensor_his_kinase"/>
</dbReference>
<protein>
    <recommendedName>
        <fullName evidence="3">histidine kinase</fullName>
        <ecNumber evidence="3">2.7.13.3</ecNumber>
    </recommendedName>
</protein>
<feature type="domain" description="Histidine kinase" evidence="11">
    <location>
        <begin position="204"/>
        <end position="407"/>
    </location>
</feature>
<evidence type="ECO:0000256" key="9">
    <source>
        <dbReference type="ARBA" id="ARBA00022840"/>
    </source>
</evidence>
<dbReference type="SMART" id="SM00387">
    <property type="entry name" value="HATPase_c"/>
    <property type="match status" value="1"/>
</dbReference>
<feature type="transmembrane region" description="Helical" evidence="10">
    <location>
        <begin position="7"/>
        <end position="27"/>
    </location>
</feature>
<evidence type="ECO:0000256" key="1">
    <source>
        <dbReference type="ARBA" id="ARBA00000085"/>
    </source>
</evidence>
<dbReference type="GO" id="GO:0005886">
    <property type="term" value="C:plasma membrane"/>
    <property type="evidence" value="ECO:0007669"/>
    <property type="project" value="UniProtKB-SubCell"/>
</dbReference>
<organism evidence="12 13">
    <name type="scientific">Alteromonas alba</name>
    <dbReference type="NCBI Taxonomy" id="2079529"/>
    <lineage>
        <taxon>Bacteria</taxon>
        <taxon>Pseudomonadati</taxon>
        <taxon>Pseudomonadota</taxon>
        <taxon>Gammaproteobacteria</taxon>
        <taxon>Alteromonadales</taxon>
        <taxon>Alteromonadaceae</taxon>
        <taxon>Alteromonas/Salinimonas group</taxon>
        <taxon>Alteromonas</taxon>
    </lineage>
</organism>
<dbReference type="InterPro" id="IPR003661">
    <property type="entry name" value="HisK_dim/P_dom"/>
</dbReference>
<comment type="subcellular location">
    <subcellularLocation>
        <location evidence="2">Cell membrane</location>
        <topology evidence="2">Multi-pass membrane protein</topology>
    </subcellularLocation>
</comment>
<dbReference type="PROSITE" id="PS50109">
    <property type="entry name" value="HIS_KIN"/>
    <property type="match status" value="1"/>
</dbReference>
<dbReference type="GO" id="GO:0005524">
    <property type="term" value="F:ATP binding"/>
    <property type="evidence" value="ECO:0007669"/>
    <property type="project" value="UniProtKB-KW"/>
</dbReference>
<evidence type="ECO:0000256" key="6">
    <source>
        <dbReference type="ARBA" id="ARBA00022679"/>
    </source>
</evidence>
<comment type="catalytic activity">
    <reaction evidence="1">
        <text>ATP + protein L-histidine = ADP + protein N-phospho-L-histidine.</text>
        <dbReference type="EC" id="2.7.13.3"/>
    </reaction>
</comment>
<dbReference type="InterPro" id="IPR003594">
    <property type="entry name" value="HATPase_dom"/>
</dbReference>
<dbReference type="PRINTS" id="PR00344">
    <property type="entry name" value="BCTRLSENSOR"/>
</dbReference>
<feature type="transmembrane region" description="Helical" evidence="10">
    <location>
        <begin position="124"/>
        <end position="147"/>
    </location>
</feature>
<comment type="caution">
    <text evidence="12">The sequence shown here is derived from an EMBL/GenBank/DDBJ whole genome shotgun (WGS) entry which is preliminary data.</text>
</comment>
<dbReference type="SMART" id="SM00388">
    <property type="entry name" value="HisKA"/>
    <property type="match status" value="1"/>
</dbReference>
<proteinExistence type="predicted"/>
<dbReference type="OrthoDB" id="9804645at2"/>
<evidence type="ECO:0000313" key="13">
    <source>
        <dbReference type="Proteomes" id="UP000238949"/>
    </source>
</evidence>
<dbReference type="Proteomes" id="UP000238949">
    <property type="component" value="Unassembled WGS sequence"/>
</dbReference>
<dbReference type="AlphaFoldDB" id="A0A2S9V9I5"/>
<keyword evidence="10" id="KW-0812">Transmembrane</keyword>
<evidence type="ECO:0000313" key="12">
    <source>
        <dbReference type="EMBL" id="PRO73093.1"/>
    </source>
</evidence>
<evidence type="ECO:0000256" key="7">
    <source>
        <dbReference type="ARBA" id="ARBA00022741"/>
    </source>
</evidence>
<dbReference type="PANTHER" id="PTHR44936:SF10">
    <property type="entry name" value="SENSOR PROTEIN RSTB"/>
    <property type="match status" value="1"/>
</dbReference>
<keyword evidence="6" id="KW-0808">Transferase</keyword>